<keyword evidence="8" id="KW-1185">Reference proteome</keyword>
<dbReference type="PANTHER" id="PTHR43124">
    <property type="entry name" value="PURINE EFFLUX PUMP PBUE"/>
    <property type="match status" value="1"/>
</dbReference>
<evidence type="ECO:0000256" key="4">
    <source>
        <dbReference type="ARBA" id="ARBA00022989"/>
    </source>
</evidence>
<accession>A0ABW3MGC6</accession>
<comment type="caution">
    <text evidence="7">The sequence shown here is derived from an EMBL/GenBank/DDBJ whole genome shotgun (WGS) entry which is preliminary data.</text>
</comment>
<reference evidence="8" key="1">
    <citation type="journal article" date="2019" name="Int. J. Syst. Evol. Microbiol.">
        <title>The Global Catalogue of Microorganisms (GCM) 10K type strain sequencing project: providing services to taxonomists for standard genome sequencing and annotation.</title>
        <authorList>
            <consortium name="The Broad Institute Genomics Platform"/>
            <consortium name="The Broad Institute Genome Sequencing Center for Infectious Disease"/>
            <person name="Wu L."/>
            <person name="Ma J."/>
        </authorList>
    </citation>
    <scope>NUCLEOTIDE SEQUENCE [LARGE SCALE GENOMIC DNA]</scope>
    <source>
        <strain evidence="8">JCM 31486</strain>
    </source>
</reference>
<feature type="transmembrane region" description="Helical" evidence="6">
    <location>
        <begin position="62"/>
        <end position="81"/>
    </location>
</feature>
<feature type="transmembrane region" description="Helical" evidence="6">
    <location>
        <begin position="148"/>
        <end position="167"/>
    </location>
</feature>
<protein>
    <submittedName>
        <fullName evidence="7">MFS transporter</fullName>
    </submittedName>
</protein>
<feature type="transmembrane region" description="Helical" evidence="6">
    <location>
        <begin position="87"/>
        <end position="106"/>
    </location>
</feature>
<keyword evidence="3 6" id="KW-0812">Transmembrane</keyword>
<gene>
    <name evidence="7" type="ORF">ACFQ1S_28425</name>
</gene>
<proteinExistence type="predicted"/>
<dbReference type="InterPro" id="IPR036259">
    <property type="entry name" value="MFS_trans_sf"/>
</dbReference>
<dbReference type="EMBL" id="JBHTIS010002027">
    <property type="protein sequence ID" value="MFD1049182.1"/>
    <property type="molecule type" value="Genomic_DNA"/>
</dbReference>
<dbReference type="Proteomes" id="UP001597045">
    <property type="component" value="Unassembled WGS sequence"/>
</dbReference>
<evidence type="ECO:0000256" key="5">
    <source>
        <dbReference type="ARBA" id="ARBA00023136"/>
    </source>
</evidence>
<keyword evidence="5 6" id="KW-0472">Membrane</keyword>
<keyword evidence="2" id="KW-1003">Cell membrane</keyword>
<dbReference type="SUPFAM" id="SSF103473">
    <property type="entry name" value="MFS general substrate transporter"/>
    <property type="match status" value="1"/>
</dbReference>
<feature type="transmembrane region" description="Helical" evidence="6">
    <location>
        <begin position="33"/>
        <end position="50"/>
    </location>
</feature>
<evidence type="ECO:0000313" key="7">
    <source>
        <dbReference type="EMBL" id="MFD1049182.1"/>
    </source>
</evidence>
<evidence type="ECO:0000256" key="2">
    <source>
        <dbReference type="ARBA" id="ARBA00022475"/>
    </source>
</evidence>
<evidence type="ECO:0000256" key="1">
    <source>
        <dbReference type="ARBA" id="ARBA00004651"/>
    </source>
</evidence>
<feature type="non-terminal residue" evidence="7">
    <location>
        <position position="1"/>
    </location>
</feature>
<sequence>LLGVTLLATTGCFTVYTYMTQLLPTPGVQGWPVAVLLACYGGGAVAGNILSGRFADRWHPAWVLVVATVTSCVALIVLTVVAVAPPVLALVLMVWGGACWSVYSPANTIILSLHQPFLLSLNASAIYSGMALGGLLGGLLIAGLGAGALPAGGALLFAVAVRLALVVRRRVPEPIGSPVIKK</sequence>
<dbReference type="InterPro" id="IPR050189">
    <property type="entry name" value="MFS_Efflux_Transporters"/>
</dbReference>
<name>A0ABW3MGC6_9PSEU</name>
<evidence type="ECO:0000313" key="8">
    <source>
        <dbReference type="Proteomes" id="UP001597045"/>
    </source>
</evidence>
<keyword evidence="4 6" id="KW-1133">Transmembrane helix</keyword>
<dbReference type="InterPro" id="IPR011701">
    <property type="entry name" value="MFS"/>
</dbReference>
<evidence type="ECO:0000256" key="3">
    <source>
        <dbReference type="ARBA" id="ARBA00022692"/>
    </source>
</evidence>
<comment type="subcellular location">
    <subcellularLocation>
        <location evidence="1">Cell membrane</location>
        <topology evidence="1">Multi-pass membrane protein</topology>
    </subcellularLocation>
</comment>
<dbReference type="Pfam" id="PF07690">
    <property type="entry name" value="MFS_1"/>
    <property type="match status" value="1"/>
</dbReference>
<feature type="transmembrane region" description="Helical" evidence="6">
    <location>
        <begin position="118"/>
        <end position="142"/>
    </location>
</feature>
<dbReference type="PANTHER" id="PTHR43124:SF3">
    <property type="entry name" value="CHLORAMPHENICOL EFFLUX PUMP RV0191"/>
    <property type="match status" value="1"/>
</dbReference>
<dbReference type="Gene3D" id="1.20.1250.20">
    <property type="entry name" value="MFS general substrate transporter like domains"/>
    <property type="match status" value="1"/>
</dbReference>
<evidence type="ECO:0000256" key="6">
    <source>
        <dbReference type="SAM" id="Phobius"/>
    </source>
</evidence>
<organism evidence="7 8">
    <name type="scientific">Kibdelosporangium lantanae</name>
    <dbReference type="NCBI Taxonomy" id="1497396"/>
    <lineage>
        <taxon>Bacteria</taxon>
        <taxon>Bacillati</taxon>
        <taxon>Actinomycetota</taxon>
        <taxon>Actinomycetes</taxon>
        <taxon>Pseudonocardiales</taxon>
        <taxon>Pseudonocardiaceae</taxon>
        <taxon>Kibdelosporangium</taxon>
    </lineage>
</organism>